<proteinExistence type="predicted"/>
<evidence type="ECO:0000256" key="1">
    <source>
        <dbReference type="SAM" id="MobiDB-lite"/>
    </source>
</evidence>
<keyword evidence="2" id="KW-1133">Transmembrane helix</keyword>
<organism evidence="3 4">
    <name type="scientific">Galerina marginata (strain CBS 339.88)</name>
    <dbReference type="NCBI Taxonomy" id="685588"/>
    <lineage>
        <taxon>Eukaryota</taxon>
        <taxon>Fungi</taxon>
        <taxon>Dikarya</taxon>
        <taxon>Basidiomycota</taxon>
        <taxon>Agaricomycotina</taxon>
        <taxon>Agaricomycetes</taxon>
        <taxon>Agaricomycetidae</taxon>
        <taxon>Agaricales</taxon>
        <taxon>Agaricineae</taxon>
        <taxon>Strophariaceae</taxon>
        <taxon>Galerina</taxon>
    </lineage>
</organism>
<gene>
    <name evidence="3" type="ORF">GALMADRAFT_251968</name>
</gene>
<sequence>MESFDRTTKEKRNDLAVRVSRSRMSSQRPKIFGIKIAPSTEVMGCLRYSCSSPMQFVTAVTFHIALLLVSSLAQSVLSSSYKPWNGDPRDKKVKTKLYPAIGPHYVTTSAVFCLTIL</sequence>
<keyword evidence="4" id="KW-1185">Reference proteome</keyword>
<evidence type="ECO:0000313" key="4">
    <source>
        <dbReference type="Proteomes" id="UP000027222"/>
    </source>
</evidence>
<dbReference type="EMBL" id="KL142386">
    <property type="protein sequence ID" value="KDR73339.1"/>
    <property type="molecule type" value="Genomic_DNA"/>
</dbReference>
<name>A0A067T078_GALM3</name>
<feature type="region of interest" description="Disordered" evidence="1">
    <location>
        <begin position="1"/>
        <end position="22"/>
    </location>
</feature>
<dbReference type="Proteomes" id="UP000027222">
    <property type="component" value="Unassembled WGS sequence"/>
</dbReference>
<accession>A0A067T078</accession>
<evidence type="ECO:0000313" key="3">
    <source>
        <dbReference type="EMBL" id="KDR73339.1"/>
    </source>
</evidence>
<keyword evidence="2" id="KW-0812">Transmembrane</keyword>
<feature type="transmembrane region" description="Helical" evidence="2">
    <location>
        <begin position="56"/>
        <end position="77"/>
    </location>
</feature>
<feature type="compositionally biased region" description="Basic and acidic residues" evidence="1">
    <location>
        <begin position="1"/>
        <end position="15"/>
    </location>
</feature>
<dbReference type="HOGENOM" id="CLU_2085001_0_0_1"/>
<keyword evidence="2" id="KW-0472">Membrane</keyword>
<protein>
    <submittedName>
        <fullName evidence="3">Uncharacterized protein</fullName>
    </submittedName>
</protein>
<evidence type="ECO:0000256" key="2">
    <source>
        <dbReference type="SAM" id="Phobius"/>
    </source>
</evidence>
<reference evidence="4" key="1">
    <citation type="journal article" date="2014" name="Proc. Natl. Acad. Sci. U.S.A.">
        <title>Extensive sampling of basidiomycete genomes demonstrates inadequacy of the white-rot/brown-rot paradigm for wood decay fungi.</title>
        <authorList>
            <person name="Riley R."/>
            <person name="Salamov A.A."/>
            <person name="Brown D.W."/>
            <person name="Nagy L.G."/>
            <person name="Floudas D."/>
            <person name="Held B.W."/>
            <person name="Levasseur A."/>
            <person name="Lombard V."/>
            <person name="Morin E."/>
            <person name="Otillar R."/>
            <person name="Lindquist E.A."/>
            <person name="Sun H."/>
            <person name="LaButti K.M."/>
            <person name="Schmutz J."/>
            <person name="Jabbour D."/>
            <person name="Luo H."/>
            <person name="Baker S.E."/>
            <person name="Pisabarro A.G."/>
            <person name="Walton J.D."/>
            <person name="Blanchette R.A."/>
            <person name="Henrissat B."/>
            <person name="Martin F."/>
            <person name="Cullen D."/>
            <person name="Hibbett D.S."/>
            <person name="Grigoriev I.V."/>
        </authorList>
    </citation>
    <scope>NUCLEOTIDE SEQUENCE [LARGE SCALE GENOMIC DNA]</scope>
    <source>
        <strain evidence="4">CBS 339.88</strain>
    </source>
</reference>
<dbReference type="AlphaFoldDB" id="A0A067T078"/>